<keyword evidence="3" id="KW-1185">Reference proteome</keyword>
<gene>
    <name evidence="2" type="ORF">J2S17_000738</name>
</gene>
<organism evidence="2 3">
    <name type="scientific">Cytobacillus purgationiresistens</name>
    <dbReference type="NCBI Taxonomy" id="863449"/>
    <lineage>
        <taxon>Bacteria</taxon>
        <taxon>Bacillati</taxon>
        <taxon>Bacillota</taxon>
        <taxon>Bacilli</taxon>
        <taxon>Bacillales</taxon>
        <taxon>Bacillaceae</taxon>
        <taxon>Cytobacillus</taxon>
    </lineage>
</organism>
<dbReference type="InterPro" id="IPR029432">
    <property type="entry name" value="Gp28/Gp37-like_dom"/>
</dbReference>
<dbReference type="EMBL" id="JAUSUB010000002">
    <property type="protein sequence ID" value="MDQ0268869.1"/>
    <property type="molecule type" value="Genomic_DNA"/>
</dbReference>
<evidence type="ECO:0000313" key="2">
    <source>
        <dbReference type="EMBL" id="MDQ0268869.1"/>
    </source>
</evidence>
<sequence>MIYVSNENFQRIGMVGRFSYLLWRKKYSNHGEAELHVDVTTENINLLQKGRILFRKDDNEAMFIYYRGFSEDATGKDQLVIKCFSLIRWLDRRVLWRIATYNHTPEDILRNMITTEIISPSNVNRKISQIKLASRKGFGSPIELQASYVDLLDKIEAICNTYEMGIRTIFDGKEAKFDLYEGVNRTVDQRANPRIILSKDFSNVLSRKYEEADNDLKNTALIGGEGEGANRTLTSIEQGMGLNRREVFVDARDISNQTEDDVQIPDAEYKKILKQRGLEKLLEFEDFYSLECELDVTKENTKYGRDFFLGDIITIRDDKLGIIMNSRVEEVDEVYQQSKGIYVRVGKSVPTLTEKMKKLVNR</sequence>
<dbReference type="Pfam" id="PF14594">
    <property type="entry name" value="Sipho_Gp37"/>
    <property type="match status" value="1"/>
</dbReference>
<evidence type="ECO:0000259" key="1">
    <source>
        <dbReference type="Pfam" id="PF14594"/>
    </source>
</evidence>
<comment type="caution">
    <text evidence="2">The sequence shown here is derived from an EMBL/GenBank/DDBJ whole genome shotgun (WGS) entry which is preliminary data.</text>
</comment>
<accession>A0ABU0AC84</accession>
<feature type="domain" description="Gp28/Gp37-like" evidence="1">
    <location>
        <begin position="2"/>
        <end position="339"/>
    </location>
</feature>
<name>A0ABU0AC84_9BACI</name>
<dbReference type="RefSeq" id="WP_307471977.1">
    <property type="nucleotide sequence ID" value="NZ_JAUSUB010000002.1"/>
</dbReference>
<protein>
    <recommendedName>
        <fullName evidence="1">Gp28/Gp37-like domain-containing protein</fullName>
    </recommendedName>
</protein>
<reference evidence="2 3" key="1">
    <citation type="submission" date="2023-07" db="EMBL/GenBank/DDBJ databases">
        <title>Genomic Encyclopedia of Type Strains, Phase IV (KMG-IV): sequencing the most valuable type-strain genomes for metagenomic binning, comparative biology and taxonomic classification.</title>
        <authorList>
            <person name="Goeker M."/>
        </authorList>
    </citation>
    <scope>NUCLEOTIDE SEQUENCE [LARGE SCALE GENOMIC DNA]</scope>
    <source>
        <strain evidence="2 3">DSM 23494</strain>
    </source>
</reference>
<dbReference type="Proteomes" id="UP001238088">
    <property type="component" value="Unassembled WGS sequence"/>
</dbReference>
<evidence type="ECO:0000313" key="3">
    <source>
        <dbReference type="Proteomes" id="UP001238088"/>
    </source>
</evidence>
<proteinExistence type="predicted"/>